<evidence type="ECO:0000313" key="3">
    <source>
        <dbReference type="Proteomes" id="UP001595803"/>
    </source>
</evidence>
<organism evidence="2 3">
    <name type="scientific">Deinococcus rufus</name>
    <dbReference type="NCBI Taxonomy" id="2136097"/>
    <lineage>
        <taxon>Bacteria</taxon>
        <taxon>Thermotogati</taxon>
        <taxon>Deinococcota</taxon>
        <taxon>Deinococci</taxon>
        <taxon>Deinococcales</taxon>
        <taxon>Deinococcaceae</taxon>
        <taxon>Deinococcus</taxon>
    </lineage>
</organism>
<dbReference type="EMBL" id="JBHRZG010000024">
    <property type="protein sequence ID" value="MFC3835373.1"/>
    <property type="molecule type" value="Genomic_DNA"/>
</dbReference>
<feature type="compositionally biased region" description="Low complexity" evidence="1">
    <location>
        <begin position="94"/>
        <end position="113"/>
    </location>
</feature>
<evidence type="ECO:0000313" key="2">
    <source>
        <dbReference type="EMBL" id="MFC3835373.1"/>
    </source>
</evidence>
<keyword evidence="3" id="KW-1185">Reference proteome</keyword>
<comment type="caution">
    <text evidence="2">The sequence shown here is derived from an EMBL/GenBank/DDBJ whole genome shotgun (WGS) entry which is preliminary data.</text>
</comment>
<dbReference type="RefSeq" id="WP_322474620.1">
    <property type="nucleotide sequence ID" value="NZ_JBHRZG010000024.1"/>
</dbReference>
<accession>A0ABV7ZD95</accession>
<feature type="compositionally biased region" description="Basic and acidic residues" evidence="1">
    <location>
        <begin position="181"/>
        <end position="190"/>
    </location>
</feature>
<feature type="compositionally biased region" description="Low complexity" evidence="1">
    <location>
        <begin position="134"/>
        <end position="143"/>
    </location>
</feature>
<feature type="compositionally biased region" description="Basic and acidic residues" evidence="1">
    <location>
        <begin position="164"/>
        <end position="173"/>
    </location>
</feature>
<evidence type="ECO:0000256" key="1">
    <source>
        <dbReference type="SAM" id="MobiDB-lite"/>
    </source>
</evidence>
<feature type="compositionally biased region" description="Basic and acidic residues" evidence="1">
    <location>
        <begin position="146"/>
        <end position="155"/>
    </location>
</feature>
<feature type="region of interest" description="Disordered" evidence="1">
    <location>
        <begin position="87"/>
        <end position="190"/>
    </location>
</feature>
<protein>
    <submittedName>
        <fullName evidence="2">Uncharacterized protein</fullName>
    </submittedName>
</protein>
<reference evidence="3" key="1">
    <citation type="journal article" date="2019" name="Int. J. Syst. Evol. Microbiol.">
        <title>The Global Catalogue of Microorganisms (GCM) 10K type strain sequencing project: providing services to taxonomists for standard genome sequencing and annotation.</title>
        <authorList>
            <consortium name="The Broad Institute Genomics Platform"/>
            <consortium name="The Broad Institute Genome Sequencing Center for Infectious Disease"/>
            <person name="Wu L."/>
            <person name="Ma J."/>
        </authorList>
    </citation>
    <scope>NUCLEOTIDE SEQUENCE [LARGE SCALE GENOMIC DNA]</scope>
    <source>
        <strain evidence="3">CCTCC AB 2017081</strain>
    </source>
</reference>
<dbReference type="Proteomes" id="UP001595803">
    <property type="component" value="Unassembled WGS sequence"/>
</dbReference>
<name>A0ABV7ZD95_9DEIO</name>
<proteinExistence type="predicted"/>
<sequence length="190" mass="20706">MLDSILNTVRRGAERVQRRGEEVAHVARLRVEVFQLGRELDGLYARLGRSYHAGAEVEVLQGIRDYIGRIEDEIRARERLIEELGDLPDDEVSAAPGRVTPPTTTAAPTGTVAHSAAPYTPPEVAPMPHDDTKTTASTTPDPTVQHSDELLEPGKDTASMGNEAGRDPQRRENTVGQADAMKGHNDPLDK</sequence>
<gene>
    <name evidence="2" type="ORF">ACFOSB_21135</name>
</gene>